<evidence type="ECO:0000256" key="1">
    <source>
        <dbReference type="SAM" id="Phobius"/>
    </source>
</evidence>
<proteinExistence type="predicted"/>
<feature type="transmembrane region" description="Helical" evidence="1">
    <location>
        <begin position="14"/>
        <end position="35"/>
    </location>
</feature>
<sequence length="114" mass="12790">MSLEIPISAGLANVFKFILINWGLLPVVEGTFAFLNRRWAAYAVMQGGSVYWKECRAGALYLHSKYFSRKSWFLVLLVSLVANALVFVMEYGVTFGEAHKSKLGQVLRSRDPNG</sequence>
<dbReference type="RefSeq" id="XP_005712107.1">
    <property type="nucleotide sequence ID" value="XM_005712050.1"/>
</dbReference>
<dbReference type="Gramene" id="CDF32442">
    <property type="protein sequence ID" value="CDF32442"/>
    <property type="gene ID" value="CHC_T00008117001"/>
</dbReference>
<dbReference type="AlphaFoldDB" id="R7Q1G6"/>
<dbReference type="Proteomes" id="UP000012073">
    <property type="component" value="Unassembled WGS sequence"/>
</dbReference>
<keyword evidence="3" id="KW-1185">Reference proteome</keyword>
<gene>
    <name evidence="2" type="ORF">CHC_T00008117001</name>
</gene>
<dbReference type="GeneID" id="17319818"/>
<keyword evidence="1" id="KW-0812">Transmembrane</keyword>
<name>R7Q1G6_CHOCR</name>
<keyword evidence="1" id="KW-0472">Membrane</keyword>
<dbReference type="KEGG" id="ccp:CHC_T00008117001"/>
<keyword evidence="1" id="KW-1133">Transmembrane helix</keyword>
<evidence type="ECO:0000313" key="2">
    <source>
        <dbReference type="EMBL" id="CDF32442.1"/>
    </source>
</evidence>
<accession>R7Q1G6</accession>
<evidence type="ECO:0000313" key="3">
    <source>
        <dbReference type="Proteomes" id="UP000012073"/>
    </source>
</evidence>
<protein>
    <submittedName>
        <fullName evidence="2">Uncharacterized protein</fullName>
    </submittedName>
</protein>
<reference evidence="3" key="1">
    <citation type="journal article" date="2013" name="Proc. Natl. Acad. Sci. U.S.A.">
        <title>Genome structure and metabolic features in the red seaweed Chondrus crispus shed light on evolution of the Archaeplastida.</title>
        <authorList>
            <person name="Collen J."/>
            <person name="Porcel B."/>
            <person name="Carre W."/>
            <person name="Ball S.G."/>
            <person name="Chaparro C."/>
            <person name="Tonon T."/>
            <person name="Barbeyron T."/>
            <person name="Michel G."/>
            <person name="Noel B."/>
            <person name="Valentin K."/>
            <person name="Elias M."/>
            <person name="Artiguenave F."/>
            <person name="Arun A."/>
            <person name="Aury J.M."/>
            <person name="Barbosa-Neto J.F."/>
            <person name="Bothwell J.H."/>
            <person name="Bouget F.Y."/>
            <person name="Brillet L."/>
            <person name="Cabello-Hurtado F."/>
            <person name="Capella-Gutierrez S."/>
            <person name="Charrier B."/>
            <person name="Cladiere L."/>
            <person name="Cock J.M."/>
            <person name="Coelho S.M."/>
            <person name="Colleoni C."/>
            <person name="Czjzek M."/>
            <person name="Da Silva C."/>
            <person name="Delage L."/>
            <person name="Denoeud F."/>
            <person name="Deschamps P."/>
            <person name="Dittami S.M."/>
            <person name="Gabaldon T."/>
            <person name="Gachon C.M."/>
            <person name="Groisillier A."/>
            <person name="Herve C."/>
            <person name="Jabbari K."/>
            <person name="Katinka M."/>
            <person name="Kloareg B."/>
            <person name="Kowalczyk N."/>
            <person name="Labadie K."/>
            <person name="Leblanc C."/>
            <person name="Lopez P.J."/>
            <person name="McLachlan D.H."/>
            <person name="Meslet-Cladiere L."/>
            <person name="Moustafa A."/>
            <person name="Nehr Z."/>
            <person name="Nyvall Collen P."/>
            <person name="Panaud O."/>
            <person name="Partensky F."/>
            <person name="Poulain J."/>
            <person name="Rensing S.A."/>
            <person name="Rousvoal S."/>
            <person name="Samson G."/>
            <person name="Symeonidi A."/>
            <person name="Weissenbach J."/>
            <person name="Zambounis A."/>
            <person name="Wincker P."/>
            <person name="Boyen C."/>
        </authorList>
    </citation>
    <scope>NUCLEOTIDE SEQUENCE [LARGE SCALE GENOMIC DNA]</scope>
    <source>
        <strain evidence="3">cv. Stackhouse</strain>
    </source>
</reference>
<feature type="transmembrane region" description="Helical" evidence="1">
    <location>
        <begin position="72"/>
        <end position="93"/>
    </location>
</feature>
<organism evidence="2 3">
    <name type="scientific">Chondrus crispus</name>
    <name type="common">Carrageen Irish moss</name>
    <name type="synonym">Polymorpha crispa</name>
    <dbReference type="NCBI Taxonomy" id="2769"/>
    <lineage>
        <taxon>Eukaryota</taxon>
        <taxon>Rhodophyta</taxon>
        <taxon>Florideophyceae</taxon>
        <taxon>Rhodymeniophycidae</taxon>
        <taxon>Gigartinales</taxon>
        <taxon>Gigartinaceae</taxon>
        <taxon>Chondrus</taxon>
    </lineage>
</organism>
<dbReference type="EMBL" id="HG001495">
    <property type="protein sequence ID" value="CDF32442.1"/>
    <property type="molecule type" value="Genomic_DNA"/>
</dbReference>